<dbReference type="FunCoup" id="A0A6P6FXR8">
    <property type="interactions" value="131"/>
</dbReference>
<feature type="transmembrane region" description="Helical" evidence="6">
    <location>
        <begin position="249"/>
        <end position="268"/>
    </location>
</feature>
<dbReference type="PANTHER" id="PTHR22936">
    <property type="entry name" value="RHOMBOID-RELATED"/>
    <property type="match status" value="1"/>
</dbReference>
<dbReference type="InterPro" id="IPR035952">
    <property type="entry name" value="Rhomboid-like_sf"/>
</dbReference>
<dbReference type="Gene3D" id="1.20.1540.10">
    <property type="entry name" value="Rhomboid-like"/>
    <property type="match status" value="1"/>
</dbReference>
<feature type="transmembrane region" description="Helical" evidence="6">
    <location>
        <begin position="160"/>
        <end position="176"/>
    </location>
</feature>
<evidence type="ECO:0000313" key="8">
    <source>
        <dbReference type="Proteomes" id="UP001652623"/>
    </source>
</evidence>
<evidence type="ECO:0000256" key="4">
    <source>
        <dbReference type="ARBA" id="ARBA00022989"/>
    </source>
</evidence>
<feature type="transmembrane region" description="Helical" evidence="6">
    <location>
        <begin position="183"/>
        <end position="202"/>
    </location>
</feature>
<keyword evidence="3 6" id="KW-0812">Transmembrane</keyword>
<feature type="transmembrane region" description="Helical" evidence="6">
    <location>
        <begin position="214"/>
        <end position="237"/>
    </location>
</feature>
<accession>A0A6P6FXR8</accession>
<evidence type="ECO:0000256" key="1">
    <source>
        <dbReference type="ARBA" id="ARBA00004141"/>
    </source>
</evidence>
<evidence type="ECO:0000313" key="9">
    <source>
        <dbReference type="RefSeq" id="XP_024926240.2"/>
    </source>
</evidence>
<dbReference type="InterPro" id="IPR002610">
    <property type="entry name" value="Peptidase_S54_rhomboid-like"/>
</dbReference>
<dbReference type="SUPFAM" id="SSF144091">
    <property type="entry name" value="Rhomboid-like"/>
    <property type="match status" value="1"/>
</dbReference>
<dbReference type="Proteomes" id="UP001652623">
    <property type="component" value="Chromosome 10"/>
</dbReference>
<keyword evidence="8" id="KW-1185">Reference proteome</keyword>
<keyword evidence="6" id="KW-0720">Serine protease</keyword>
<evidence type="ECO:0000256" key="6">
    <source>
        <dbReference type="RuleBase" id="RU362115"/>
    </source>
</evidence>
<protein>
    <recommendedName>
        <fullName evidence="6">RHOMBOID-like protein</fullName>
        <ecNumber evidence="6">3.4.21.105</ecNumber>
    </recommendedName>
</protein>
<keyword evidence="4 6" id="KW-1133">Transmembrane helix</keyword>
<dbReference type="GO" id="GO:0006508">
    <property type="term" value="P:proteolysis"/>
    <property type="evidence" value="ECO:0007669"/>
    <property type="project" value="UniProtKB-KW"/>
</dbReference>
<gene>
    <name evidence="9" type="primary">LOC107411006</name>
</gene>
<keyword evidence="5 6" id="KW-0472">Membrane</keyword>
<dbReference type="InParanoid" id="A0A6P6FXR8"/>
<evidence type="ECO:0000259" key="7">
    <source>
        <dbReference type="Pfam" id="PF01694"/>
    </source>
</evidence>
<proteinExistence type="inferred from homology"/>
<comment type="similarity">
    <text evidence="2 6">Belongs to the peptidase S54 family.</text>
</comment>
<dbReference type="GO" id="GO:0016020">
    <property type="term" value="C:membrane"/>
    <property type="evidence" value="ECO:0007669"/>
    <property type="project" value="UniProtKB-SubCell"/>
</dbReference>
<comment type="function">
    <text evidence="6">Serine protease involved in intramembrane proteolysis.</text>
</comment>
<sequence>MEGNPSRPANNIEIKVHPRLADNAIQPVVQPSTASLRTTGTSREYTPFNRWFPWLVPLFVVANIVVFVVTMFVNDCPKNSASCVARFLGRLSFQPLKENPLLGPSATTLEKMGGLDVHKVVNKHQSWRLISCIWLHAGVFHVLANMLSLVFIGIRLEQEFGFGLLCLGLALLNCSPTVISQQVILLSCIWILTVRIGLLYVISGFGGSLLSALFFQSGISVGASGALFGLLGAMLSELITNWTIYENKVLALATLIFIVVVNLAVGILPHVDNFAHIGGFVSGFLLGFVFLIRPQFKWISQKGSSPGHNAASVSKHKSYQYALCIISLVLLIVGFVLGLIMLLRGVDLNEHCSWCHYLSCVPTSKWDCKSQRVFCEMTQFGNQLNLTCQSNGKSGIYQLPNGNPSQYEIERLCSDLCN</sequence>
<dbReference type="RefSeq" id="XP_024926240.2">
    <property type="nucleotide sequence ID" value="XM_025070472.3"/>
</dbReference>
<feature type="transmembrane region" description="Helical" evidence="6">
    <location>
        <begin position="51"/>
        <end position="73"/>
    </location>
</feature>
<keyword evidence="6" id="KW-0645">Protease</keyword>
<feature type="domain" description="Peptidase S54 rhomboid" evidence="7">
    <location>
        <begin position="124"/>
        <end position="167"/>
    </location>
</feature>
<reference evidence="9" key="1">
    <citation type="submission" date="2025-08" db="UniProtKB">
        <authorList>
            <consortium name="RefSeq"/>
        </authorList>
    </citation>
    <scope>IDENTIFICATION</scope>
    <source>
        <tissue evidence="9">Seedling</tissue>
    </source>
</reference>
<dbReference type="GO" id="GO:0004252">
    <property type="term" value="F:serine-type endopeptidase activity"/>
    <property type="evidence" value="ECO:0007669"/>
    <property type="project" value="InterPro"/>
</dbReference>
<dbReference type="AlphaFoldDB" id="A0A6P6FXR8"/>
<organism evidence="8 9">
    <name type="scientific">Ziziphus jujuba</name>
    <name type="common">Chinese jujube</name>
    <name type="synonym">Ziziphus sativa</name>
    <dbReference type="NCBI Taxonomy" id="326968"/>
    <lineage>
        <taxon>Eukaryota</taxon>
        <taxon>Viridiplantae</taxon>
        <taxon>Streptophyta</taxon>
        <taxon>Embryophyta</taxon>
        <taxon>Tracheophyta</taxon>
        <taxon>Spermatophyta</taxon>
        <taxon>Magnoliopsida</taxon>
        <taxon>eudicotyledons</taxon>
        <taxon>Gunneridae</taxon>
        <taxon>Pentapetalae</taxon>
        <taxon>rosids</taxon>
        <taxon>fabids</taxon>
        <taxon>Rosales</taxon>
        <taxon>Rhamnaceae</taxon>
        <taxon>Paliureae</taxon>
        <taxon>Ziziphus</taxon>
    </lineage>
</organism>
<evidence type="ECO:0000256" key="3">
    <source>
        <dbReference type="ARBA" id="ARBA00022692"/>
    </source>
</evidence>
<comment type="caution">
    <text evidence="6">Lacks conserved residue(s) required for the propagation of feature annotation.</text>
</comment>
<comment type="subcellular location">
    <subcellularLocation>
        <location evidence="1 6">Membrane</location>
        <topology evidence="1 6">Multi-pass membrane protein</topology>
    </subcellularLocation>
</comment>
<feature type="transmembrane region" description="Helical" evidence="6">
    <location>
        <begin position="133"/>
        <end position="154"/>
    </location>
</feature>
<feature type="transmembrane region" description="Helical" evidence="6">
    <location>
        <begin position="321"/>
        <end position="343"/>
    </location>
</feature>
<keyword evidence="6" id="KW-0378">Hydrolase</keyword>
<name>A0A6P6FXR8_ZIZJJ</name>
<dbReference type="Pfam" id="PF01694">
    <property type="entry name" value="Rhomboid"/>
    <property type="match status" value="2"/>
</dbReference>
<dbReference type="EC" id="3.4.21.105" evidence="6"/>
<evidence type="ECO:0000256" key="2">
    <source>
        <dbReference type="ARBA" id="ARBA00009045"/>
    </source>
</evidence>
<dbReference type="InterPro" id="IPR022764">
    <property type="entry name" value="Peptidase_S54_rhomboid_dom"/>
</dbReference>
<feature type="domain" description="Peptidase S54 rhomboid" evidence="7">
    <location>
        <begin position="193"/>
        <end position="291"/>
    </location>
</feature>
<dbReference type="PANTHER" id="PTHR22936:SF77">
    <property type="entry name" value="RHOMBOID-LIKE PROTEIN 1"/>
    <property type="match status" value="1"/>
</dbReference>
<feature type="transmembrane region" description="Helical" evidence="6">
    <location>
        <begin position="274"/>
        <end position="292"/>
    </location>
</feature>
<comment type="catalytic activity">
    <reaction evidence="6">
        <text>Cleaves type-1 transmembrane domains using a catalytic dyad composed of serine and histidine that are contributed by different transmembrane domains.</text>
        <dbReference type="EC" id="3.4.21.105"/>
    </reaction>
</comment>
<dbReference type="GeneID" id="107411006"/>
<evidence type="ECO:0000256" key="5">
    <source>
        <dbReference type="ARBA" id="ARBA00023136"/>
    </source>
</evidence>